<dbReference type="InterPro" id="IPR003848">
    <property type="entry name" value="DUF218"/>
</dbReference>
<dbReference type="InterPro" id="IPR014729">
    <property type="entry name" value="Rossmann-like_a/b/a_fold"/>
</dbReference>
<dbReference type="CDD" id="cd06259">
    <property type="entry name" value="YdcF-like"/>
    <property type="match status" value="1"/>
</dbReference>
<dbReference type="Gene3D" id="1.10.3620.10">
    <property type="entry name" value="YdcF like domain"/>
    <property type="match status" value="1"/>
</dbReference>
<dbReference type="EMBL" id="BJWF01000002">
    <property type="protein sequence ID" value="GEL91051.1"/>
    <property type="molecule type" value="Genomic_DNA"/>
</dbReference>
<dbReference type="InterPro" id="IPR051599">
    <property type="entry name" value="Cell_Envelope_Assoc"/>
</dbReference>
<sequence>MKNQEDQLKDWNCLLSFLAEPNETRISAPLVILAGNCLPILADKAAALYLNGQVEKIFLVGGIGHATKFLRKNFANQGILFNEEQSESEMYFHYLTNKYHILDEVFILETNSTNSGENAQNSLEILRSKGKIPESILLMNDPTLQRRTKATFEKVWQKEKVNWINYVPVIPKIIELNPCLRFVPSALNEQWPKEYFYSLVLGEMIRLNDDEHGYGPKGKNYMNHVDIPSNVWDAYQRISSTTNGSFLRT</sequence>
<organism evidence="2 3">
    <name type="scientific">Enterococcus villorum</name>
    <dbReference type="NCBI Taxonomy" id="112904"/>
    <lineage>
        <taxon>Bacteria</taxon>
        <taxon>Bacillati</taxon>
        <taxon>Bacillota</taxon>
        <taxon>Bacilli</taxon>
        <taxon>Lactobacillales</taxon>
        <taxon>Enterococcaceae</taxon>
        <taxon>Enterococcus</taxon>
    </lineage>
</organism>
<protein>
    <recommendedName>
        <fullName evidence="1">DUF218 domain-containing protein</fullName>
    </recommendedName>
</protein>
<evidence type="ECO:0000259" key="1">
    <source>
        <dbReference type="Pfam" id="PF02698"/>
    </source>
</evidence>
<dbReference type="GO" id="GO:0005886">
    <property type="term" value="C:plasma membrane"/>
    <property type="evidence" value="ECO:0007669"/>
    <property type="project" value="TreeGrafter"/>
</dbReference>
<dbReference type="AlphaFoldDB" id="A0A511IZ67"/>
<proteinExistence type="predicted"/>
<reference evidence="2 3" key="1">
    <citation type="submission" date="2019-07" db="EMBL/GenBank/DDBJ databases">
        <title>Whole genome shotgun sequence of Enterococcus villorum NBRC 100699.</title>
        <authorList>
            <person name="Hosoyama A."/>
            <person name="Uohara A."/>
            <person name="Ohji S."/>
            <person name="Ichikawa N."/>
        </authorList>
    </citation>
    <scope>NUCLEOTIDE SEQUENCE [LARGE SCALE GENOMIC DNA]</scope>
    <source>
        <strain evidence="2 3">NBRC 100699</strain>
    </source>
</reference>
<dbReference type="Proteomes" id="UP000321830">
    <property type="component" value="Unassembled WGS sequence"/>
</dbReference>
<dbReference type="Gene3D" id="3.40.50.620">
    <property type="entry name" value="HUPs"/>
    <property type="match status" value="1"/>
</dbReference>
<evidence type="ECO:0000313" key="3">
    <source>
        <dbReference type="Proteomes" id="UP000321830"/>
    </source>
</evidence>
<comment type="caution">
    <text evidence="2">The sequence shown here is derived from an EMBL/GenBank/DDBJ whole genome shotgun (WGS) entry which is preliminary data.</text>
</comment>
<evidence type="ECO:0000313" key="2">
    <source>
        <dbReference type="EMBL" id="GEL91051.1"/>
    </source>
</evidence>
<dbReference type="PANTHER" id="PTHR30336">
    <property type="entry name" value="INNER MEMBRANE PROTEIN, PROBABLE PERMEASE"/>
    <property type="match status" value="1"/>
</dbReference>
<dbReference type="PANTHER" id="PTHR30336:SF20">
    <property type="entry name" value="DUF218 DOMAIN-CONTAINING PROTEIN"/>
    <property type="match status" value="1"/>
</dbReference>
<dbReference type="Pfam" id="PF02698">
    <property type="entry name" value="DUF218"/>
    <property type="match status" value="1"/>
</dbReference>
<dbReference type="RefSeq" id="WP_010751983.1">
    <property type="nucleotide sequence ID" value="NZ_BJWF01000002.1"/>
</dbReference>
<accession>A0A511IZ67</accession>
<name>A0A511IZ67_9ENTE</name>
<gene>
    <name evidence="2" type="ORF">EVI01_03880</name>
</gene>
<feature type="domain" description="DUF218" evidence="1">
    <location>
        <begin position="42"/>
        <end position="183"/>
    </location>
</feature>